<protein>
    <submittedName>
        <fullName evidence="6">TetR/AcrR family transcriptional regulator</fullName>
    </submittedName>
</protein>
<dbReference type="InterPro" id="IPR050109">
    <property type="entry name" value="HTH-type_TetR-like_transc_reg"/>
</dbReference>
<organism evidence="6 7">
    <name type="scientific">Paracoccus maritimus</name>
    <dbReference type="NCBI Taxonomy" id="2933292"/>
    <lineage>
        <taxon>Bacteria</taxon>
        <taxon>Pseudomonadati</taxon>
        <taxon>Pseudomonadota</taxon>
        <taxon>Alphaproteobacteria</taxon>
        <taxon>Rhodobacterales</taxon>
        <taxon>Paracoccaceae</taxon>
        <taxon>Paracoccus</taxon>
    </lineage>
</organism>
<evidence type="ECO:0000313" key="6">
    <source>
        <dbReference type="EMBL" id="MCT4331894.1"/>
    </source>
</evidence>
<feature type="domain" description="HTH tetR-type" evidence="5">
    <location>
        <begin position="13"/>
        <end position="73"/>
    </location>
</feature>
<evidence type="ECO:0000313" key="7">
    <source>
        <dbReference type="Proteomes" id="UP001320702"/>
    </source>
</evidence>
<keyword evidence="3" id="KW-0804">Transcription</keyword>
<dbReference type="PANTHER" id="PTHR30055">
    <property type="entry name" value="HTH-TYPE TRANSCRIPTIONAL REGULATOR RUTR"/>
    <property type="match status" value="1"/>
</dbReference>
<dbReference type="InterPro" id="IPR001647">
    <property type="entry name" value="HTH_TetR"/>
</dbReference>
<dbReference type="PROSITE" id="PS50977">
    <property type="entry name" value="HTH_TETR_2"/>
    <property type="match status" value="1"/>
</dbReference>
<evidence type="ECO:0000256" key="4">
    <source>
        <dbReference type="PROSITE-ProRule" id="PRU00335"/>
    </source>
</evidence>
<gene>
    <name evidence="6" type="ORF">MU516_03305</name>
</gene>
<evidence type="ECO:0000256" key="2">
    <source>
        <dbReference type="ARBA" id="ARBA00023125"/>
    </source>
</evidence>
<dbReference type="SUPFAM" id="SSF46689">
    <property type="entry name" value="Homeodomain-like"/>
    <property type="match status" value="1"/>
</dbReference>
<keyword evidence="2 4" id="KW-0238">DNA-binding</keyword>
<dbReference type="InterPro" id="IPR009057">
    <property type="entry name" value="Homeodomain-like_sf"/>
</dbReference>
<reference evidence="6 7" key="1">
    <citation type="submission" date="2022-04" db="EMBL/GenBank/DDBJ databases">
        <title>Paracoccus sp. YLB-12 draft genome sequence.</title>
        <authorList>
            <person name="Yu L."/>
        </authorList>
    </citation>
    <scope>NUCLEOTIDE SEQUENCE [LARGE SCALE GENOMIC DNA]</scope>
    <source>
        <strain evidence="6 7">YLB-12</strain>
    </source>
</reference>
<evidence type="ECO:0000259" key="5">
    <source>
        <dbReference type="PROSITE" id="PS50977"/>
    </source>
</evidence>
<comment type="caution">
    <text evidence="6">The sequence shown here is derived from an EMBL/GenBank/DDBJ whole genome shotgun (WGS) entry which is preliminary data.</text>
</comment>
<keyword evidence="7" id="KW-1185">Reference proteome</keyword>
<dbReference type="EMBL" id="JANAVZ010000002">
    <property type="protein sequence ID" value="MCT4331894.1"/>
    <property type="molecule type" value="Genomic_DNA"/>
</dbReference>
<keyword evidence="1" id="KW-0805">Transcription regulation</keyword>
<evidence type="ECO:0000256" key="1">
    <source>
        <dbReference type="ARBA" id="ARBA00023015"/>
    </source>
</evidence>
<dbReference type="Gene3D" id="1.10.357.10">
    <property type="entry name" value="Tetracycline Repressor, domain 2"/>
    <property type="match status" value="1"/>
</dbReference>
<name>A0ABT2K7L4_9RHOB</name>
<proteinExistence type="predicted"/>
<dbReference type="Pfam" id="PF00440">
    <property type="entry name" value="TetR_N"/>
    <property type="match status" value="1"/>
</dbReference>
<dbReference type="RefSeq" id="WP_260275780.1">
    <property type="nucleotide sequence ID" value="NZ_JANAVZ010000002.1"/>
</dbReference>
<accession>A0ABT2K7L4</accession>
<feature type="DNA-binding region" description="H-T-H motif" evidence="4">
    <location>
        <begin position="36"/>
        <end position="55"/>
    </location>
</feature>
<sequence length="196" mass="22209">MTETATLRDRRRRQTASEIQAAALRLALRDGHDSITTEMIASEAGISLRTFFNYFPNKQSALVGRQPVIEQDLADWFRNADGTLIDDLCEVLRRHMHAIDLHRDTARMIDRLLARSPELMPAFHASLQRLSQQLSQLILTRTGPDHAPEAELVAEIFAHALANGFRAWASDTDMKIDDITSILATQIRRIQALLQR</sequence>
<evidence type="ECO:0000256" key="3">
    <source>
        <dbReference type="ARBA" id="ARBA00023163"/>
    </source>
</evidence>
<dbReference type="Proteomes" id="UP001320702">
    <property type="component" value="Unassembled WGS sequence"/>
</dbReference>
<dbReference type="PANTHER" id="PTHR30055:SF238">
    <property type="entry name" value="MYCOFACTOCIN BIOSYNTHESIS TRANSCRIPTIONAL REGULATOR MFTR-RELATED"/>
    <property type="match status" value="1"/>
</dbReference>